<dbReference type="InterPro" id="IPR036571">
    <property type="entry name" value="MECDP_synthase_sf"/>
</dbReference>
<reference evidence="16" key="1">
    <citation type="submission" date="2021-04" db="EMBL/GenBank/DDBJ databases">
        <title>Sinoanaerobacter chloroacetimidivorans sp. nov., an obligate anaerobic bacterium isolated from anaerobic sludge.</title>
        <authorList>
            <person name="Bao Y."/>
        </authorList>
    </citation>
    <scope>NUCLEOTIDE SEQUENCE</scope>
    <source>
        <strain evidence="16">BAD-6</strain>
    </source>
</reference>
<comment type="function">
    <text evidence="14">Bifunctional enzyme that catalyzes the formation of 4-diphosphocytidyl-2-C-methyl-D-erythritol from CTP and 2-C-methyl-D-erythritol 4-phosphate (MEP) (IspD), and catalyzes the conversion of 4-diphosphocytidyl-2-C-methyl-D-erythritol 2-phosphate (CDP-ME2P) to 2-C-methyl-D-erythritol 2,4-cyclodiphosphate (ME-CPP) with a corresponding release of cytidine 5-monophosphate (CMP) (IspF).</text>
</comment>
<evidence type="ECO:0000256" key="3">
    <source>
        <dbReference type="ARBA" id="ARBA00001968"/>
    </source>
</evidence>
<dbReference type="GO" id="GO:0019288">
    <property type="term" value="P:isopentenyl diphosphate biosynthetic process, methylerythritol 4-phosphate pathway"/>
    <property type="evidence" value="ECO:0007669"/>
    <property type="project" value="UniProtKB-UniRule"/>
</dbReference>
<keyword evidence="12 14" id="KW-0456">Lyase</keyword>
<keyword evidence="11 14" id="KW-0414">Isoprene biosynthesis</keyword>
<feature type="binding site" evidence="14">
    <location>
        <position position="402"/>
    </location>
    <ligand>
        <name>4-CDP-2-C-methyl-D-erythritol 2-phosphate</name>
        <dbReference type="ChEBI" id="CHEBI:57919"/>
    </ligand>
</feature>
<dbReference type="InterPro" id="IPR029044">
    <property type="entry name" value="Nucleotide-diphossugar_trans"/>
</dbReference>
<feature type="region of interest" description="2-C-methyl-D-erythritol 4-phosphate cytidylyltransferase" evidence="14">
    <location>
        <begin position="1"/>
        <end position="261"/>
    </location>
</feature>
<dbReference type="GO" id="GO:0046872">
    <property type="term" value="F:metal ion binding"/>
    <property type="evidence" value="ECO:0007669"/>
    <property type="project" value="UniProtKB-KW"/>
</dbReference>
<evidence type="ECO:0000256" key="12">
    <source>
        <dbReference type="ARBA" id="ARBA00023239"/>
    </source>
</evidence>
<keyword evidence="8 14" id="KW-0808">Transferase</keyword>
<feature type="site" description="Positions MEP for the nucleophilic attack" evidence="14">
    <location>
        <position position="158"/>
    </location>
</feature>
<comment type="pathway">
    <text evidence="5 14">Isoprenoid biosynthesis; isopentenyl diphosphate biosynthesis via DXP pathway; isopentenyl diphosphate from 1-deoxy-D-xylulose 5-phosphate: step 2/6.</text>
</comment>
<dbReference type="NCBIfam" id="TIGR00151">
    <property type="entry name" value="ispF"/>
    <property type="match status" value="1"/>
</dbReference>
<dbReference type="Gene3D" id="3.90.550.10">
    <property type="entry name" value="Spore Coat Polysaccharide Biosynthesis Protein SpsA, Chain A"/>
    <property type="match status" value="1"/>
</dbReference>
<dbReference type="InterPro" id="IPR034683">
    <property type="entry name" value="IspD/TarI"/>
</dbReference>
<dbReference type="InterPro" id="IPR001228">
    <property type="entry name" value="IspD"/>
</dbReference>
<dbReference type="FunFam" id="3.30.1330.50:FF:000001">
    <property type="entry name" value="2-C-methyl-D-erythritol 2,4-cyclodiphosphate synthase"/>
    <property type="match status" value="1"/>
</dbReference>
<dbReference type="GO" id="GO:0016114">
    <property type="term" value="P:terpenoid biosynthetic process"/>
    <property type="evidence" value="ECO:0007669"/>
    <property type="project" value="InterPro"/>
</dbReference>
<dbReference type="InterPro" id="IPR050088">
    <property type="entry name" value="IspD/TarI_cytidylyltransf_bact"/>
</dbReference>
<feature type="binding site" evidence="14">
    <location>
        <position position="270"/>
    </location>
    <ligand>
        <name>a divalent metal cation</name>
        <dbReference type="ChEBI" id="CHEBI:60240"/>
    </ligand>
</feature>
<protein>
    <recommendedName>
        <fullName evidence="14">Bifunctional enzyme IspD/IspF</fullName>
    </recommendedName>
    <domain>
        <recommendedName>
            <fullName evidence="14">2-C-methyl-D-erythritol 4-phosphate cytidylyltransferase</fullName>
            <ecNumber evidence="14">2.7.7.60</ecNumber>
        </recommendedName>
        <alternativeName>
            <fullName evidence="14">4-diphosphocytidyl-2C-methyl-D-erythritol synthase</fullName>
        </alternativeName>
        <alternativeName>
            <fullName evidence="14">MEP cytidylyltransferase</fullName>
            <shortName evidence="14">MCT</shortName>
        </alternativeName>
    </domain>
    <domain>
        <recommendedName>
            <fullName evidence="14">2-C-methyl-D-erythritol 2,4-cyclodiphosphate synthase</fullName>
            <shortName evidence="14">MECDP-synthase</shortName>
            <shortName evidence="14">MECPP-synthase</shortName>
            <shortName evidence="14">MECPS</shortName>
            <ecNumber evidence="14">4.6.1.12</ecNumber>
        </recommendedName>
    </domain>
</protein>
<dbReference type="CDD" id="cd00554">
    <property type="entry name" value="MECDP_synthase"/>
    <property type="match status" value="1"/>
</dbReference>
<feature type="binding site" evidence="14">
    <location>
        <position position="268"/>
    </location>
    <ligand>
        <name>a divalent metal cation</name>
        <dbReference type="ChEBI" id="CHEBI:60240"/>
    </ligand>
</feature>
<feature type="site" description="Transition state stabilizer" evidence="14">
    <location>
        <position position="393"/>
    </location>
</feature>
<evidence type="ECO:0000256" key="9">
    <source>
        <dbReference type="ARBA" id="ARBA00022695"/>
    </source>
</evidence>
<evidence type="ECO:0000256" key="13">
    <source>
        <dbReference type="ARBA" id="ARBA00023268"/>
    </source>
</evidence>
<feature type="site" description="Transition state stabilizer" evidence="14">
    <location>
        <position position="26"/>
    </location>
</feature>
<dbReference type="InterPro" id="IPR018294">
    <property type="entry name" value="ISPD_synthase_CS"/>
</dbReference>
<feature type="site" description="Positions MEP for the nucleophilic attack" evidence="14">
    <location>
        <position position="214"/>
    </location>
</feature>
<dbReference type="InterPro" id="IPR026596">
    <property type="entry name" value="IspD/F"/>
</dbReference>
<dbReference type="HAMAP" id="MF_01520">
    <property type="entry name" value="IspDF"/>
    <property type="match status" value="1"/>
</dbReference>
<comment type="catalytic activity">
    <reaction evidence="1 14">
        <text>4-CDP-2-C-methyl-D-erythritol 2-phosphate = 2-C-methyl-D-erythritol 2,4-cyclic diphosphate + CMP</text>
        <dbReference type="Rhea" id="RHEA:23864"/>
        <dbReference type="ChEBI" id="CHEBI:57919"/>
        <dbReference type="ChEBI" id="CHEBI:58483"/>
        <dbReference type="ChEBI" id="CHEBI:60377"/>
        <dbReference type="EC" id="4.6.1.12"/>
    </reaction>
</comment>
<sequence length="418" mass="45708">MTKEAKTAVIIPAAGSGKRMGGGIPKQYGNLGGMSILARTVKAFADLNEIHQISIVTNEDYLERCRLELKNLGLMSKVREILTGGQERQDSIYRAIQRLPEDVDLVLVHDGVRPFVTGEVIRRTIEAAKLHGAAVAAVPVKDTIKMAEENLLTKTLDRRSLYSVQTPQGFRKDLLVHAYDEAYRKNYYGTDDAVLVEKVGEKVHIVKGDYNNIKITTMEDIVFGEAILGGWIENSRSIGFSSLDDIKMEPEEAAPGEEGETRIGTGYDVHKLVRGRKLILGGVEIPFERGLLGHSDADVLTHAVMDALLGAAALGDIGKHFPDTDEKYRGISSITLLEVVGSMLTSKGYCIVNIDATVVAQKPKIAPHISDMISIMARALKMEEKRINIKGTTTEKLGFCGRGEGIAAQASVLIKRRI</sequence>
<dbReference type="CDD" id="cd02516">
    <property type="entry name" value="CDP-ME_synthetase"/>
    <property type="match status" value="1"/>
</dbReference>
<evidence type="ECO:0000256" key="2">
    <source>
        <dbReference type="ARBA" id="ARBA00001282"/>
    </source>
</evidence>
<comment type="similarity">
    <text evidence="14">In the C-terminal section; belongs to the IspF family.</text>
</comment>
<feature type="region of interest" description="2-C-methyl-D-erythritol 2,4-cyclodiphosphate synthase" evidence="14">
    <location>
        <begin position="262"/>
        <end position="418"/>
    </location>
</feature>
<evidence type="ECO:0000256" key="8">
    <source>
        <dbReference type="ARBA" id="ARBA00022679"/>
    </source>
</evidence>
<dbReference type="SUPFAM" id="SSF69765">
    <property type="entry name" value="IpsF-like"/>
    <property type="match status" value="1"/>
</dbReference>
<evidence type="ECO:0000256" key="5">
    <source>
        <dbReference type="ARBA" id="ARBA00004787"/>
    </source>
</evidence>
<dbReference type="InterPro" id="IPR020555">
    <property type="entry name" value="MECDP_synthase_CS"/>
</dbReference>
<organism evidence="16 17">
    <name type="scientific">Sinanaerobacter chloroacetimidivorans</name>
    <dbReference type="NCBI Taxonomy" id="2818044"/>
    <lineage>
        <taxon>Bacteria</taxon>
        <taxon>Bacillati</taxon>
        <taxon>Bacillota</taxon>
        <taxon>Clostridia</taxon>
        <taxon>Peptostreptococcales</taxon>
        <taxon>Anaerovoracaceae</taxon>
        <taxon>Sinanaerobacter</taxon>
    </lineage>
</organism>
<dbReference type="SUPFAM" id="SSF53448">
    <property type="entry name" value="Nucleotide-diphospho-sugar transferases"/>
    <property type="match status" value="1"/>
</dbReference>
<reference evidence="16" key="2">
    <citation type="submission" date="2021-04" db="EMBL/GenBank/DDBJ databases">
        <authorList>
            <person name="Liu J."/>
        </authorList>
    </citation>
    <scope>NUCLEOTIDE SEQUENCE</scope>
    <source>
        <strain evidence="16">BAD-6</strain>
    </source>
</reference>
<feature type="site" description="Transition state stabilizer" evidence="14">
    <location>
        <position position="294"/>
    </location>
</feature>
<dbReference type="PROSITE" id="PS01350">
    <property type="entry name" value="ISPF"/>
    <property type="match status" value="1"/>
</dbReference>
<evidence type="ECO:0000313" key="16">
    <source>
        <dbReference type="EMBL" id="MBR0600472.1"/>
    </source>
</evidence>
<comment type="similarity">
    <text evidence="7">Belongs to the IspD/TarI cytidylyltransferase family. IspD subfamily.</text>
</comment>
<evidence type="ECO:0000256" key="10">
    <source>
        <dbReference type="ARBA" id="ARBA00022723"/>
    </source>
</evidence>
<dbReference type="RefSeq" id="WP_227020589.1">
    <property type="nucleotide sequence ID" value="NZ_JAGSND010000029.1"/>
</dbReference>
<keyword evidence="13 14" id="KW-0511">Multifunctional enzyme</keyword>
<comment type="cofactor">
    <cofactor evidence="3 14">
        <name>a divalent metal cation</name>
        <dbReference type="ChEBI" id="CHEBI:60240"/>
    </cofactor>
</comment>
<comment type="pathway">
    <text evidence="4 14">Isoprenoid biosynthesis; isopentenyl diphosphate biosynthesis via DXP pathway; isopentenyl diphosphate from 1-deoxy-D-xylulose 5-phosphate: step 4/6.</text>
</comment>
<dbReference type="Gene3D" id="3.30.1330.50">
    <property type="entry name" value="2-C-methyl-D-erythritol 2,4-cyclodiphosphate synthase"/>
    <property type="match status" value="1"/>
</dbReference>
<accession>A0A8J8B487</accession>
<comment type="caution">
    <text evidence="16">The sequence shown here is derived from an EMBL/GenBank/DDBJ whole genome shotgun (WGS) entry which is preliminary data.</text>
</comment>
<dbReference type="HAMAP" id="MF_00108">
    <property type="entry name" value="IspD"/>
    <property type="match status" value="1"/>
</dbReference>
<dbReference type="EMBL" id="JAGSND010000029">
    <property type="protein sequence ID" value="MBR0600472.1"/>
    <property type="molecule type" value="Genomic_DNA"/>
</dbReference>
<evidence type="ECO:0000256" key="4">
    <source>
        <dbReference type="ARBA" id="ARBA00004709"/>
    </source>
</evidence>
<feature type="binding site" evidence="14">
    <location>
        <begin position="321"/>
        <end position="325"/>
    </location>
    <ligand>
        <name>4-CDP-2-C-methyl-D-erythritol 2-phosphate</name>
        <dbReference type="ChEBI" id="CHEBI:57919"/>
    </ligand>
</feature>
<dbReference type="NCBIfam" id="TIGR00453">
    <property type="entry name" value="ispD"/>
    <property type="match status" value="1"/>
</dbReference>
<dbReference type="GO" id="GO:0050518">
    <property type="term" value="F:2-C-methyl-D-erythritol 4-phosphate cytidylyltransferase activity"/>
    <property type="evidence" value="ECO:0007669"/>
    <property type="project" value="UniProtKB-UniRule"/>
</dbReference>
<feature type="site" description="Transition state stabilizer" evidence="14">
    <location>
        <position position="19"/>
    </location>
</feature>
<dbReference type="EC" id="2.7.7.60" evidence="14"/>
<feature type="binding site" evidence="14">
    <location>
        <begin position="316"/>
        <end position="318"/>
    </location>
    <ligand>
        <name>4-CDP-2-C-methyl-D-erythritol 2-phosphate</name>
        <dbReference type="ChEBI" id="CHEBI:57919"/>
    </ligand>
</feature>
<dbReference type="Pfam" id="PF02542">
    <property type="entry name" value="YgbB"/>
    <property type="match status" value="1"/>
</dbReference>
<dbReference type="FunFam" id="3.90.550.10:FF:000003">
    <property type="entry name" value="2-C-methyl-D-erythritol 4-phosphate cytidylyltransferase"/>
    <property type="match status" value="1"/>
</dbReference>
<feature type="binding site" evidence="14">
    <location>
        <begin position="268"/>
        <end position="270"/>
    </location>
    <ligand>
        <name>4-CDP-2-C-methyl-D-erythritol 2-phosphate</name>
        <dbReference type="ChEBI" id="CHEBI:57919"/>
    </ligand>
</feature>
<comment type="similarity">
    <text evidence="14">In the N-terminal section; belongs to the IspD/TarI cytidylyltransferase family. IspD subfamily.</text>
</comment>
<evidence type="ECO:0000256" key="6">
    <source>
        <dbReference type="ARBA" id="ARBA00008480"/>
    </source>
</evidence>
<dbReference type="GO" id="GO:0008685">
    <property type="term" value="F:2-C-methyl-D-erythritol 2,4-cyclodiphosphate synthase activity"/>
    <property type="evidence" value="ECO:0007669"/>
    <property type="project" value="UniProtKB-UniRule"/>
</dbReference>
<keyword evidence="17" id="KW-1185">Reference proteome</keyword>
<feature type="binding site" evidence="14">
    <location>
        <position position="399"/>
    </location>
    <ligand>
        <name>4-CDP-2-C-methyl-D-erythritol 2-phosphate</name>
        <dbReference type="ChEBI" id="CHEBI:57919"/>
    </ligand>
</feature>
<evidence type="ECO:0000256" key="11">
    <source>
        <dbReference type="ARBA" id="ARBA00023229"/>
    </source>
</evidence>
<dbReference type="PANTHER" id="PTHR32125">
    <property type="entry name" value="2-C-METHYL-D-ERYTHRITOL 4-PHOSPHATE CYTIDYLYLTRANSFERASE, CHLOROPLASTIC"/>
    <property type="match status" value="1"/>
</dbReference>
<evidence type="ECO:0000256" key="14">
    <source>
        <dbReference type="HAMAP-Rule" id="MF_01520"/>
    </source>
</evidence>
<keyword evidence="9 14" id="KW-0548">Nucleotidyltransferase</keyword>
<dbReference type="InterPro" id="IPR003526">
    <property type="entry name" value="MECDP_synthase"/>
</dbReference>
<gene>
    <name evidence="14" type="primary">ispDF</name>
    <name evidence="16" type="ORF">KCX82_21615</name>
</gene>
<name>A0A8J8B487_9FIRM</name>
<feature type="binding site" evidence="14">
    <location>
        <begin position="392"/>
        <end position="395"/>
    </location>
    <ligand>
        <name>4-CDP-2-C-methyl-D-erythritol 2-phosphate</name>
        <dbReference type="ChEBI" id="CHEBI:57919"/>
    </ligand>
</feature>
<dbReference type="AlphaFoldDB" id="A0A8J8B487"/>
<dbReference type="Pfam" id="PF01128">
    <property type="entry name" value="IspD"/>
    <property type="match status" value="1"/>
</dbReference>
<comment type="catalytic activity">
    <reaction evidence="2 14">
        <text>2-C-methyl-D-erythritol 4-phosphate + CTP + H(+) = 4-CDP-2-C-methyl-D-erythritol + diphosphate</text>
        <dbReference type="Rhea" id="RHEA:13429"/>
        <dbReference type="ChEBI" id="CHEBI:15378"/>
        <dbReference type="ChEBI" id="CHEBI:33019"/>
        <dbReference type="ChEBI" id="CHEBI:37563"/>
        <dbReference type="ChEBI" id="CHEBI:57823"/>
        <dbReference type="ChEBI" id="CHEBI:58262"/>
        <dbReference type="EC" id="2.7.7.60"/>
    </reaction>
</comment>
<dbReference type="HAMAP" id="MF_00107">
    <property type="entry name" value="IspF"/>
    <property type="match status" value="1"/>
</dbReference>
<feature type="binding site" evidence="14">
    <location>
        <position position="302"/>
    </location>
    <ligand>
        <name>a divalent metal cation</name>
        <dbReference type="ChEBI" id="CHEBI:60240"/>
    </ligand>
</feature>
<dbReference type="PROSITE" id="PS01295">
    <property type="entry name" value="ISPD"/>
    <property type="match status" value="1"/>
</dbReference>
<dbReference type="UniPathway" id="UPA00056">
    <property type="reaction ID" value="UER00093"/>
</dbReference>
<evidence type="ECO:0000256" key="1">
    <source>
        <dbReference type="ARBA" id="ARBA00000200"/>
    </source>
</evidence>
<feature type="binding site" evidence="14">
    <location>
        <begin position="294"/>
        <end position="295"/>
    </location>
    <ligand>
        <name>4-CDP-2-C-methyl-D-erythritol 2-phosphate</name>
        <dbReference type="ChEBI" id="CHEBI:57919"/>
    </ligand>
</feature>
<proteinExistence type="inferred from homology"/>
<feature type="domain" description="2-C-methyl-D-erythritol 2,4-cyclodiphosphate synthase" evidence="15">
    <location>
        <begin position="262"/>
        <end position="414"/>
    </location>
</feature>
<comment type="similarity">
    <text evidence="6">Belongs to the IspF family.</text>
</comment>
<evidence type="ECO:0000259" key="15">
    <source>
        <dbReference type="Pfam" id="PF02542"/>
    </source>
</evidence>
<dbReference type="Proteomes" id="UP000675664">
    <property type="component" value="Unassembled WGS sequence"/>
</dbReference>
<comment type="caution">
    <text evidence="14">Lacks conserved residue(s) required for the propagation of feature annotation.</text>
</comment>
<keyword evidence="10 14" id="KW-0479">Metal-binding</keyword>
<dbReference type="PANTHER" id="PTHR32125:SF4">
    <property type="entry name" value="2-C-METHYL-D-ERYTHRITOL 4-PHOSPHATE CYTIDYLYLTRANSFERASE, CHLOROPLASTIC"/>
    <property type="match status" value="1"/>
</dbReference>
<evidence type="ECO:0000313" key="17">
    <source>
        <dbReference type="Proteomes" id="UP000675664"/>
    </source>
</evidence>
<evidence type="ECO:0000256" key="7">
    <source>
        <dbReference type="ARBA" id="ARBA00009789"/>
    </source>
</evidence>
<dbReference type="EC" id="4.6.1.12" evidence="14"/>